<dbReference type="InterPro" id="IPR051735">
    <property type="entry name" value="CFEM_domain"/>
</dbReference>
<keyword evidence="13" id="KW-0325">Glycoprotein</keyword>
<feature type="binding site" description="axial binding residue" evidence="15">
    <location>
        <position position="48"/>
    </location>
    <ligand>
        <name>heme</name>
        <dbReference type="ChEBI" id="CHEBI:30413"/>
    </ligand>
    <ligandPart>
        <name>Fe</name>
        <dbReference type="ChEBI" id="CHEBI:18248"/>
    </ligandPart>
</feature>
<feature type="disulfide bond" evidence="15">
    <location>
        <begin position="44"/>
        <end position="51"/>
    </location>
</feature>
<keyword evidence="9 18" id="KW-0732">Signal</keyword>
<evidence type="ECO:0000256" key="15">
    <source>
        <dbReference type="PROSITE-ProRule" id="PRU01356"/>
    </source>
</evidence>
<name>A0AAE0P8B2_9PEZI</name>
<evidence type="ECO:0000256" key="5">
    <source>
        <dbReference type="ARBA" id="ARBA00022525"/>
    </source>
</evidence>
<evidence type="ECO:0000256" key="13">
    <source>
        <dbReference type="ARBA" id="ARBA00023180"/>
    </source>
</evidence>
<feature type="region of interest" description="Disordered" evidence="16">
    <location>
        <begin position="182"/>
        <end position="208"/>
    </location>
</feature>
<dbReference type="InterPro" id="IPR008427">
    <property type="entry name" value="Extracellular_membr_CFEM_dom"/>
</dbReference>
<feature type="domain" description="CFEM" evidence="19">
    <location>
        <begin position="1"/>
        <end position="113"/>
    </location>
</feature>
<keyword evidence="7" id="KW-0336">GPI-anchor</keyword>
<comment type="subcellular location">
    <subcellularLocation>
        <location evidence="1">Cell membrane</location>
        <topology evidence="1">Lipid-anchor</topology>
        <topology evidence="1">GPI-anchor</topology>
    </subcellularLocation>
    <subcellularLocation>
        <location evidence="2">Secreted</location>
    </subcellularLocation>
</comment>
<evidence type="ECO:0000256" key="18">
    <source>
        <dbReference type="SAM" id="SignalP"/>
    </source>
</evidence>
<keyword evidence="12 15" id="KW-1015">Disulfide bond</keyword>
<dbReference type="PANTHER" id="PTHR37928">
    <property type="entry name" value="CFEM DOMAIN PROTEIN (AFU_ORTHOLOGUE AFUA_6G14090)"/>
    <property type="match status" value="1"/>
</dbReference>
<comment type="similarity">
    <text evidence="3">Belongs to the RBT5 family.</text>
</comment>
<evidence type="ECO:0000256" key="16">
    <source>
        <dbReference type="SAM" id="MobiDB-lite"/>
    </source>
</evidence>
<reference evidence="20" key="1">
    <citation type="journal article" date="2023" name="Mol. Phylogenet. Evol.">
        <title>Genome-scale phylogeny and comparative genomics of the fungal order Sordariales.</title>
        <authorList>
            <person name="Hensen N."/>
            <person name="Bonometti L."/>
            <person name="Westerberg I."/>
            <person name="Brannstrom I.O."/>
            <person name="Guillou S."/>
            <person name="Cros-Aarteil S."/>
            <person name="Calhoun S."/>
            <person name="Haridas S."/>
            <person name="Kuo A."/>
            <person name="Mondo S."/>
            <person name="Pangilinan J."/>
            <person name="Riley R."/>
            <person name="LaButti K."/>
            <person name="Andreopoulos B."/>
            <person name="Lipzen A."/>
            <person name="Chen C."/>
            <person name="Yan M."/>
            <person name="Daum C."/>
            <person name="Ng V."/>
            <person name="Clum A."/>
            <person name="Steindorff A."/>
            <person name="Ohm R.A."/>
            <person name="Martin F."/>
            <person name="Silar P."/>
            <person name="Natvig D.O."/>
            <person name="Lalanne C."/>
            <person name="Gautier V."/>
            <person name="Ament-Velasquez S.L."/>
            <person name="Kruys A."/>
            <person name="Hutchinson M.I."/>
            <person name="Powell A.J."/>
            <person name="Barry K."/>
            <person name="Miller A.N."/>
            <person name="Grigoriev I.V."/>
            <person name="Debuchy R."/>
            <person name="Gladieux P."/>
            <person name="Hiltunen Thoren M."/>
            <person name="Johannesson H."/>
        </authorList>
    </citation>
    <scope>NUCLEOTIDE SEQUENCE</scope>
    <source>
        <strain evidence="20">CBS 232.78</strain>
    </source>
</reference>
<evidence type="ECO:0000256" key="14">
    <source>
        <dbReference type="ARBA" id="ARBA00023288"/>
    </source>
</evidence>
<comment type="caution">
    <text evidence="15">Lacks conserved residue(s) required for the propagation of feature annotation.</text>
</comment>
<accession>A0AAE0P8B2</accession>
<dbReference type="EMBL" id="JAULSW010000001">
    <property type="protein sequence ID" value="KAK3395223.1"/>
    <property type="molecule type" value="Genomic_DNA"/>
</dbReference>
<feature type="transmembrane region" description="Helical" evidence="17">
    <location>
        <begin position="155"/>
        <end position="177"/>
    </location>
</feature>
<evidence type="ECO:0000256" key="9">
    <source>
        <dbReference type="ARBA" id="ARBA00022729"/>
    </source>
</evidence>
<keyword evidence="14" id="KW-0449">Lipoprotein</keyword>
<evidence type="ECO:0000259" key="19">
    <source>
        <dbReference type="PROSITE" id="PS52012"/>
    </source>
</evidence>
<keyword evidence="8 15" id="KW-0479">Metal-binding</keyword>
<dbReference type="AlphaFoldDB" id="A0AAE0P8B2"/>
<proteinExistence type="inferred from homology"/>
<evidence type="ECO:0000256" key="17">
    <source>
        <dbReference type="SAM" id="Phobius"/>
    </source>
</evidence>
<evidence type="ECO:0000256" key="7">
    <source>
        <dbReference type="ARBA" id="ARBA00022622"/>
    </source>
</evidence>
<evidence type="ECO:0000313" key="20">
    <source>
        <dbReference type="EMBL" id="KAK3395223.1"/>
    </source>
</evidence>
<dbReference type="PANTHER" id="PTHR37928:SF1">
    <property type="entry name" value="CFEM DOMAIN PROTEIN (AFU_ORTHOLOGUE AFUA_6G14090)"/>
    <property type="match status" value="1"/>
</dbReference>
<feature type="signal peptide" evidence="18">
    <location>
        <begin position="1"/>
        <end position="18"/>
    </location>
</feature>
<evidence type="ECO:0000256" key="11">
    <source>
        <dbReference type="ARBA" id="ARBA00023136"/>
    </source>
</evidence>
<protein>
    <recommendedName>
        <fullName evidence="19">CFEM domain-containing protein</fullName>
    </recommendedName>
</protein>
<evidence type="ECO:0000313" key="21">
    <source>
        <dbReference type="Proteomes" id="UP001285441"/>
    </source>
</evidence>
<evidence type="ECO:0000256" key="8">
    <source>
        <dbReference type="ARBA" id="ARBA00022723"/>
    </source>
</evidence>
<dbReference type="SMART" id="SM00747">
    <property type="entry name" value="CFEM"/>
    <property type="match status" value="1"/>
</dbReference>
<dbReference type="GO" id="GO:0046872">
    <property type="term" value="F:metal ion binding"/>
    <property type="evidence" value="ECO:0007669"/>
    <property type="project" value="UniProtKB-UniRule"/>
</dbReference>
<comment type="caution">
    <text evidence="20">The sequence shown here is derived from an EMBL/GenBank/DDBJ whole genome shotgun (WGS) entry which is preliminary data.</text>
</comment>
<keyword evidence="5" id="KW-0964">Secreted</keyword>
<evidence type="ECO:0000256" key="3">
    <source>
        <dbReference type="ARBA" id="ARBA00010031"/>
    </source>
</evidence>
<evidence type="ECO:0000256" key="4">
    <source>
        <dbReference type="ARBA" id="ARBA00022475"/>
    </source>
</evidence>
<evidence type="ECO:0000256" key="6">
    <source>
        <dbReference type="ARBA" id="ARBA00022617"/>
    </source>
</evidence>
<dbReference type="Pfam" id="PF05730">
    <property type="entry name" value="CFEM"/>
    <property type="match status" value="1"/>
</dbReference>
<keyword evidence="17" id="KW-1133">Transmembrane helix</keyword>
<feature type="chain" id="PRO_5042224669" description="CFEM domain-containing protein" evidence="18">
    <location>
        <begin position="19"/>
        <end position="240"/>
    </location>
</feature>
<reference evidence="20" key="2">
    <citation type="submission" date="2023-06" db="EMBL/GenBank/DDBJ databases">
        <authorList>
            <consortium name="Lawrence Berkeley National Laboratory"/>
            <person name="Haridas S."/>
            <person name="Hensen N."/>
            <person name="Bonometti L."/>
            <person name="Westerberg I."/>
            <person name="Brannstrom I.O."/>
            <person name="Guillou S."/>
            <person name="Cros-Aarteil S."/>
            <person name="Calhoun S."/>
            <person name="Kuo A."/>
            <person name="Mondo S."/>
            <person name="Pangilinan J."/>
            <person name="Riley R."/>
            <person name="LaButti K."/>
            <person name="Andreopoulos B."/>
            <person name="Lipzen A."/>
            <person name="Chen C."/>
            <person name="Yanf M."/>
            <person name="Daum C."/>
            <person name="Ng V."/>
            <person name="Clum A."/>
            <person name="Steindorff A."/>
            <person name="Ohm R."/>
            <person name="Martin F."/>
            <person name="Silar P."/>
            <person name="Natvig D."/>
            <person name="Lalanne C."/>
            <person name="Gautier V."/>
            <person name="Ament-velasquez S.L."/>
            <person name="Kruys A."/>
            <person name="Hutchinson M.I."/>
            <person name="Powell A.J."/>
            <person name="Barry K."/>
            <person name="Miller A.N."/>
            <person name="Grigoriev I.V."/>
            <person name="Debuchy R."/>
            <person name="Gladieux P."/>
            <person name="Thoren M.H."/>
            <person name="Johannesson H."/>
        </authorList>
    </citation>
    <scope>NUCLEOTIDE SEQUENCE</scope>
    <source>
        <strain evidence="20">CBS 232.78</strain>
    </source>
</reference>
<sequence length="240" mass="25421">MVALRSLALFIAAAVASGQTIDSLDPCGRDCYNGAVAEFAKLGCGANDMACLCGKQDFKFAVRDCAMNACPPGYANTVVNAANALCATDHPTGAYDSTSVVNAAASNLCSSHSDSAAQLERRKLGASSREYHKLKLKQLLGYLHYPSGLSTPAKIGIGAGAVLAVAALVVVGVWAIVRRSRKGRKGPGSMRTPIKISEPMPGAGRSYAHDHHYEAGLSELEMKSRPYEEMVPRQKPRHMV</sequence>
<dbReference type="PROSITE" id="PS52012">
    <property type="entry name" value="CFEM"/>
    <property type="match status" value="1"/>
</dbReference>
<evidence type="ECO:0000256" key="12">
    <source>
        <dbReference type="ARBA" id="ARBA00023157"/>
    </source>
</evidence>
<dbReference type="GO" id="GO:0005886">
    <property type="term" value="C:plasma membrane"/>
    <property type="evidence" value="ECO:0007669"/>
    <property type="project" value="UniProtKB-SubCell"/>
</dbReference>
<gene>
    <name evidence="20" type="ORF">B0H63DRAFT_445265</name>
</gene>
<evidence type="ECO:0000256" key="10">
    <source>
        <dbReference type="ARBA" id="ARBA00023004"/>
    </source>
</evidence>
<keyword evidence="4" id="KW-1003">Cell membrane</keyword>
<dbReference type="GO" id="GO:0005576">
    <property type="term" value="C:extracellular region"/>
    <property type="evidence" value="ECO:0007669"/>
    <property type="project" value="UniProtKB-SubCell"/>
</dbReference>
<keyword evidence="21" id="KW-1185">Reference proteome</keyword>
<dbReference type="GO" id="GO:0098552">
    <property type="term" value="C:side of membrane"/>
    <property type="evidence" value="ECO:0007669"/>
    <property type="project" value="UniProtKB-KW"/>
</dbReference>
<keyword evidence="11 17" id="KW-0472">Membrane</keyword>
<evidence type="ECO:0000256" key="1">
    <source>
        <dbReference type="ARBA" id="ARBA00004609"/>
    </source>
</evidence>
<organism evidence="20 21">
    <name type="scientific">Podospora didyma</name>
    <dbReference type="NCBI Taxonomy" id="330526"/>
    <lineage>
        <taxon>Eukaryota</taxon>
        <taxon>Fungi</taxon>
        <taxon>Dikarya</taxon>
        <taxon>Ascomycota</taxon>
        <taxon>Pezizomycotina</taxon>
        <taxon>Sordariomycetes</taxon>
        <taxon>Sordariomycetidae</taxon>
        <taxon>Sordariales</taxon>
        <taxon>Podosporaceae</taxon>
        <taxon>Podospora</taxon>
    </lineage>
</organism>
<dbReference type="Proteomes" id="UP001285441">
    <property type="component" value="Unassembled WGS sequence"/>
</dbReference>
<keyword evidence="17" id="KW-0812">Transmembrane</keyword>
<evidence type="ECO:0000256" key="2">
    <source>
        <dbReference type="ARBA" id="ARBA00004613"/>
    </source>
</evidence>
<keyword evidence="6 15" id="KW-0349">Heme</keyword>
<keyword evidence="10 15" id="KW-0408">Iron</keyword>
<feature type="disulfide bond" evidence="15">
    <location>
        <begin position="53"/>
        <end position="86"/>
    </location>
</feature>